<evidence type="ECO:0008006" key="3">
    <source>
        <dbReference type="Google" id="ProtNLM"/>
    </source>
</evidence>
<dbReference type="RefSeq" id="WP_188719941.1">
    <property type="nucleotide sequence ID" value="NZ_BMIF01000002.1"/>
</dbReference>
<protein>
    <recommendedName>
        <fullName evidence="3">TIGR02444 family protein</fullName>
    </recommendedName>
</protein>
<evidence type="ECO:0000313" key="2">
    <source>
        <dbReference type="Proteomes" id="UP000636264"/>
    </source>
</evidence>
<sequence>MSSTPNDGLWNFALALYGSKGVGDACLQLQDESGVDVPVLLFALWLAANSVELTETELARIDSLIKGWREEVVRPLRTIRRRLKEGPHPAPSADTDALRNSIKAAELNSEKIELALLEAEGRSLMTRAENKPDAARGNAVTVVRHYREADLDEPGQQALDAILAAFDRL</sequence>
<dbReference type="AlphaFoldDB" id="A0A916RKT8"/>
<keyword evidence="2" id="KW-1185">Reference proteome</keyword>
<dbReference type="Pfam" id="PF09523">
    <property type="entry name" value="DUF2390"/>
    <property type="match status" value="1"/>
</dbReference>
<dbReference type="NCBIfam" id="TIGR02444">
    <property type="entry name" value="TIGR02444 family protein"/>
    <property type="match status" value="1"/>
</dbReference>
<reference evidence="1" key="2">
    <citation type="submission" date="2020-09" db="EMBL/GenBank/DDBJ databases">
        <authorList>
            <person name="Sun Q."/>
            <person name="Zhou Y."/>
        </authorList>
    </citation>
    <scope>NUCLEOTIDE SEQUENCE</scope>
    <source>
        <strain evidence="1">CGMCC 1.15320</strain>
    </source>
</reference>
<accession>A0A916RKT8</accession>
<name>A0A916RKT8_9HYPH</name>
<proteinExistence type="predicted"/>
<evidence type="ECO:0000313" key="1">
    <source>
        <dbReference type="EMBL" id="GGA59106.1"/>
    </source>
</evidence>
<dbReference type="EMBL" id="BMIF01000002">
    <property type="protein sequence ID" value="GGA59106.1"/>
    <property type="molecule type" value="Genomic_DNA"/>
</dbReference>
<gene>
    <name evidence="1" type="ORF">GCM10011385_11010</name>
</gene>
<comment type="caution">
    <text evidence="1">The sequence shown here is derived from an EMBL/GenBank/DDBJ whole genome shotgun (WGS) entry which is preliminary data.</text>
</comment>
<organism evidence="1 2">
    <name type="scientific">Nitratireductor aestuarii</name>
    <dbReference type="NCBI Taxonomy" id="1735103"/>
    <lineage>
        <taxon>Bacteria</taxon>
        <taxon>Pseudomonadati</taxon>
        <taxon>Pseudomonadota</taxon>
        <taxon>Alphaproteobacteria</taxon>
        <taxon>Hyphomicrobiales</taxon>
        <taxon>Phyllobacteriaceae</taxon>
        <taxon>Nitratireductor</taxon>
    </lineage>
</organism>
<dbReference type="InterPro" id="IPR012659">
    <property type="entry name" value="CHP02444"/>
</dbReference>
<reference evidence="1" key="1">
    <citation type="journal article" date="2014" name="Int. J. Syst. Evol. Microbiol.">
        <title>Complete genome sequence of Corynebacterium casei LMG S-19264T (=DSM 44701T), isolated from a smear-ripened cheese.</title>
        <authorList>
            <consortium name="US DOE Joint Genome Institute (JGI-PGF)"/>
            <person name="Walter F."/>
            <person name="Albersmeier A."/>
            <person name="Kalinowski J."/>
            <person name="Ruckert C."/>
        </authorList>
    </citation>
    <scope>NUCLEOTIDE SEQUENCE</scope>
    <source>
        <strain evidence="1">CGMCC 1.15320</strain>
    </source>
</reference>
<dbReference type="Proteomes" id="UP000636264">
    <property type="component" value="Unassembled WGS sequence"/>
</dbReference>